<dbReference type="Gene3D" id="1.20.1250.20">
    <property type="entry name" value="MFS general substrate transporter like domains"/>
    <property type="match status" value="1"/>
</dbReference>
<keyword evidence="13" id="KW-1185">Reference proteome</keyword>
<evidence type="ECO:0000256" key="2">
    <source>
        <dbReference type="ARBA" id="ARBA00010992"/>
    </source>
</evidence>
<dbReference type="PANTHER" id="PTHR48022">
    <property type="entry name" value="PLASTIDIC GLUCOSE TRANSPORTER 4"/>
    <property type="match status" value="1"/>
</dbReference>
<comment type="similarity">
    <text evidence="2 8">Belongs to the major facilitator superfamily. Sugar transporter (TC 2.A.1.1) family.</text>
</comment>
<evidence type="ECO:0000256" key="8">
    <source>
        <dbReference type="RuleBase" id="RU003346"/>
    </source>
</evidence>
<dbReference type="InterPro" id="IPR036259">
    <property type="entry name" value="MFS_trans_sf"/>
</dbReference>
<organism evidence="12 13">
    <name type="scientific">Pseudozyma flocculosa</name>
    <dbReference type="NCBI Taxonomy" id="84751"/>
    <lineage>
        <taxon>Eukaryota</taxon>
        <taxon>Fungi</taxon>
        <taxon>Dikarya</taxon>
        <taxon>Basidiomycota</taxon>
        <taxon>Ustilaginomycotina</taxon>
        <taxon>Ustilaginomycetes</taxon>
        <taxon>Ustilaginales</taxon>
        <taxon>Ustilaginaceae</taxon>
        <taxon>Pseudozyma</taxon>
    </lineage>
</organism>
<feature type="transmembrane region" description="Helical" evidence="10">
    <location>
        <begin position="452"/>
        <end position="472"/>
    </location>
</feature>
<evidence type="ECO:0000256" key="4">
    <source>
        <dbReference type="ARBA" id="ARBA00022692"/>
    </source>
</evidence>
<dbReference type="InterPro" id="IPR003663">
    <property type="entry name" value="Sugar/inositol_transpt"/>
</dbReference>
<dbReference type="InterPro" id="IPR005828">
    <property type="entry name" value="MFS_sugar_transport-like"/>
</dbReference>
<proteinExistence type="inferred from homology"/>
<feature type="domain" description="Major facilitator superfamily (MFS) profile" evidence="11">
    <location>
        <begin position="25"/>
        <end position="477"/>
    </location>
</feature>
<evidence type="ECO:0000256" key="1">
    <source>
        <dbReference type="ARBA" id="ARBA00004141"/>
    </source>
</evidence>
<dbReference type="AlphaFoldDB" id="A0A5C3EUX8"/>
<feature type="transmembrane region" description="Helical" evidence="10">
    <location>
        <begin position="322"/>
        <end position="342"/>
    </location>
</feature>
<dbReference type="PANTHER" id="PTHR48022:SF8">
    <property type="entry name" value="MAJOR FACILITATOR SUPERFAMILY (MFS) PROFILE DOMAIN-CONTAINING PROTEIN-RELATED"/>
    <property type="match status" value="1"/>
</dbReference>
<dbReference type="Proteomes" id="UP000323386">
    <property type="component" value="Unassembled WGS sequence"/>
</dbReference>
<dbReference type="Pfam" id="PF00083">
    <property type="entry name" value="Sugar_tr"/>
    <property type="match status" value="1"/>
</dbReference>
<sequence>MWKPSKMQHIGDVPKEALNWRLLVGVICIGFLGATRGLDEGIISGEMQRESFQTTFDIEEHTEKESNVVAMVQLFSVVGAVVGYLTCDRFGRVRSSQICCLLMFLGTSLWIGANNIAMLYVGRAINGIGVGMTPVCAPVFLVEIAPRQIRGLCTSVYSASVYVGLLLGYSINLAVKRHMDDTKAIAWQVPLIMNYGWHAIILVGTFFIHESPRWLMQKERHDDAAKSLAYYRQMEPTNRLFAEEFELIADSVRAEKAALTGFSFMDKVRELFGEKNNQYKLMIAIAIQIFGQYTGAGAISTYANRILTIIGVDNSQGYVTSVGFGTVKLAAGVLSSFFLIDLLGRRRTLLGGVVFQGLSNLYMAIFLSLYIDGNHTKGKKAASEAAIAAIFVGGAAWSAGGNLAQYLINTEIFGLRVRSLASAFIMALHYLLQYSVTRALTPMLNSGLKAGGTFAVFCAASLACSLPFYLFFLPETSGKSLETIDEIFDLPWYKIGRASRRPIRGEEVPSHSMPAALESGAGWSPRGDSSDELDTAKDEKNKPFTSTSAVAPAIEK</sequence>
<evidence type="ECO:0000313" key="13">
    <source>
        <dbReference type="Proteomes" id="UP000323386"/>
    </source>
</evidence>
<evidence type="ECO:0000256" key="3">
    <source>
        <dbReference type="ARBA" id="ARBA00022448"/>
    </source>
</evidence>
<evidence type="ECO:0000313" key="12">
    <source>
        <dbReference type="EMBL" id="SPO34929.1"/>
    </source>
</evidence>
<evidence type="ECO:0000256" key="6">
    <source>
        <dbReference type="ARBA" id="ARBA00023136"/>
    </source>
</evidence>
<name>A0A5C3EUX8_9BASI</name>
<feature type="transmembrane region" description="Helical" evidence="10">
    <location>
        <begin position="68"/>
        <end position="86"/>
    </location>
</feature>
<keyword evidence="6 10" id="KW-0472">Membrane</keyword>
<feature type="transmembrane region" description="Helical" evidence="10">
    <location>
        <begin position="20"/>
        <end position="38"/>
    </location>
</feature>
<dbReference type="NCBIfam" id="TIGR00879">
    <property type="entry name" value="SP"/>
    <property type="match status" value="1"/>
</dbReference>
<dbReference type="PROSITE" id="PS50850">
    <property type="entry name" value="MFS"/>
    <property type="match status" value="1"/>
</dbReference>
<feature type="transmembrane region" description="Helical" evidence="10">
    <location>
        <begin position="349"/>
        <end position="371"/>
    </location>
</feature>
<evidence type="ECO:0000256" key="10">
    <source>
        <dbReference type="SAM" id="Phobius"/>
    </source>
</evidence>
<evidence type="ECO:0000259" key="11">
    <source>
        <dbReference type="PROSITE" id="PS50850"/>
    </source>
</evidence>
<feature type="transmembrane region" description="Helical" evidence="10">
    <location>
        <begin position="124"/>
        <end position="144"/>
    </location>
</feature>
<feature type="transmembrane region" description="Helical" evidence="10">
    <location>
        <begin position="281"/>
        <end position="302"/>
    </location>
</feature>
<feature type="transmembrane region" description="Helical" evidence="10">
    <location>
        <begin position="386"/>
        <end position="408"/>
    </location>
</feature>
<evidence type="ECO:0000256" key="9">
    <source>
        <dbReference type="SAM" id="MobiDB-lite"/>
    </source>
</evidence>
<feature type="transmembrane region" description="Helical" evidence="10">
    <location>
        <begin position="156"/>
        <end position="175"/>
    </location>
</feature>
<feature type="transmembrane region" description="Helical" evidence="10">
    <location>
        <begin position="415"/>
        <end position="432"/>
    </location>
</feature>
<gene>
    <name evidence="12" type="ORF">PSFLO_00400</name>
</gene>
<comment type="catalytic activity">
    <reaction evidence="7">
        <text>myo-inositol(out) + H(+)(out) = myo-inositol(in) + H(+)(in)</text>
        <dbReference type="Rhea" id="RHEA:60364"/>
        <dbReference type="ChEBI" id="CHEBI:15378"/>
        <dbReference type="ChEBI" id="CHEBI:17268"/>
    </reaction>
</comment>
<keyword evidence="4 10" id="KW-0812">Transmembrane</keyword>
<dbReference type="GO" id="GO:0005351">
    <property type="term" value="F:carbohydrate:proton symporter activity"/>
    <property type="evidence" value="ECO:0007669"/>
    <property type="project" value="TreeGrafter"/>
</dbReference>
<dbReference type="EMBL" id="OOIP01000001">
    <property type="protein sequence ID" value="SPO34929.1"/>
    <property type="molecule type" value="Genomic_DNA"/>
</dbReference>
<keyword evidence="5 10" id="KW-1133">Transmembrane helix</keyword>
<evidence type="ECO:0000256" key="5">
    <source>
        <dbReference type="ARBA" id="ARBA00022989"/>
    </source>
</evidence>
<feature type="region of interest" description="Disordered" evidence="9">
    <location>
        <begin position="504"/>
        <end position="556"/>
    </location>
</feature>
<dbReference type="GO" id="GO:0016020">
    <property type="term" value="C:membrane"/>
    <property type="evidence" value="ECO:0007669"/>
    <property type="project" value="UniProtKB-SubCell"/>
</dbReference>
<dbReference type="OrthoDB" id="508119at2759"/>
<dbReference type="InterPro" id="IPR050360">
    <property type="entry name" value="MFS_Sugar_Transporters"/>
</dbReference>
<dbReference type="PROSITE" id="PS00216">
    <property type="entry name" value="SUGAR_TRANSPORT_1"/>
    <property type="match status" value="1"/>
</dbReference>
<comment type="subcellular location">
    <subcellularLocation>
        <location evidence="1">Membrane</location>
        <topology evidence="1">Multi-pass membrane protein</topology>
    </subcellularLocation>
</comment>
<dbReference type="PROSITE" id="PS00217">
    <property type="entry name" value="SUGAR_TRANSPORT_2"/>
    <property type="match status" value="1"/>
</dbReference>
<dbReference type="SUPFAM" id="SSF103473">
    <property type="entry name" value="MFS general substrate transporter"/>
    <property type="match status" value="1"/>
</dbReference>
<evidence type="ECO:0000256" key="7">
    <source>
        <dbReference type="ARBA" id="ARBA00049119"/>
    </source>
</evidence>
<dbReference type="PRINTS" id="PR00171">
    <property type="entry name" value="SUGRTRNSPORT"/>
</dbReference>
<reference evidence="12 13" key="1">
    <citation type="submission" date="2018-03" db="EMBL/GenBank/DDBJ databases">
        <authorList>
            <person name="Guldener U."/>
        </authorList>
    </citation>
    <scope>NUCLEOTIDE SEQUENCE [LARGE SCALE GENOMIC DNA]</scope>
    <source>
        <strain evidence="12 13">DAOM196992</strain>
    </source>
</reference>
<keyword evidence="3 8" id="KW-0813">Transport</keyword>
<accession>A0A5C3EUX8</accession>
<protein>
    <submittedName>
        <fullName evidence="12">Related to Quinate permease</fullName>
    </submittedName>
</protein>
<feature type="transmembrane region" description="Helical" evidence="10">
    <location>
        <begin position="98"/>
        <end position="118"/>
    </location>
</feature>
<dbReference type="InterPro" id="IPR005829">
    <property type="entry name" value="Sugar_transporter_CS"/>
</dbReference>
<feature type="transmembrane region" description="Helical" evidence="10">
    <location>
        <begin position="187"/>
        <end position="208"/>
    </location>
</feature>
<dbReference type="InterPro" id="IPR020846">
    <property type="entry name" value="MFS_dom"/>
</dbReference>